<sequence>MVRVPKVDVSELLNQVKDSESFLVFVRALAADRADSVIKVKASPSHPHDSDGRESTTIESFLKSAIAWAEDSNFGLTQGLPQSNPWRQFAVFLYCGKIYE</sequence>
<dbReference type="EMBL" id="CP058627">
    <property type="protein sequence ID" value="QLG89728.1"/>
    <property type="molecule type" value="Genomic_DNA"/>
</dbReference>
<protein>
    <submittedName>
        <fullName evidence="1">Uncharacterized protein</fullName>
    </submittedName>
</protein>
<evidence type="ECO:0000313" key="2">
    <source>
        <dbReference type="Proteomes" id="UP000509597"/>
    </source>
</evidence>
<evidence type="ECO:0000313" key="1">
    <source>
        <dbReference type="EMBL" id="QLG89728.1"/>
    </source>
</evidence>
<gene>
    <name evidence="1" type="ORF">HQ393_16560</name>
</gene>
<dbReference type="Proteomes" id="UP000509597">
    <property type="component" value="Chromosome"/>
</dbReference>
<reference evidence="1 2" key="1">
    <citation type="submission" date="2020-07" db="EMBL/GenBank/DDBJ databases">
        <title>Complete genome sequence of Chitinibacter sp. 2T18.</title>
        <authorList>
            <person name="Bae J.-W."/>
            <person name="Choi J.-W."/>
        </authorList>
    </citation>
    <scope>NUCLEOTIDE SEQUENCE [LARGE SCALE GENOMIC DNA]</scope>
    <source>
        <strain evidence="1 2">2T18</strain>
    </source>
</reference>
<dbReference type="AlphaFoldDB" id="A0A7H9BNC7"/>
<keyword evidence="2" id="KW-1185">Reference proteome</keyword>
<proteinExistence type="predicted"/>
<name>A0A7H9BNC7_9NEIS</name>
<organism evidence="1 2">
    <name type="scientific">Chitinibacter bivalviorum</name>
    <dbReference type="NCBI Taxonomy" id="2739434"/>
    <lineage>
        <taxon>Bacteria</taxon>
        <taxon>Pseudomonadati</taxon>
        <taxon>Pseudomonadota</taxon>
        <taxon>Betaproteobacteria</taxon>
        <taxon>Neisseriales</taxon>
        <taxon>Chitinibacteraceae</taxon>
        <taxon>Chitinibacter</taxon>
    </lineage>
</organism>
<dbReference type="KEGG" id="chiz:HQ393_16560"/>
<accession>A0A7H9BNC7</accession>